<dbReference type="InterPro" id="IPR039430">
    <property type="entry name" value="Thymidylate_kin-like_dom"/>
</dbReference>
<name>A0A7G9WD93_ALKCA</name>
<evidence type="ECO:0000256" key="2">
    <source>
        <dbReference type="ARBA" id="ARBA00012980"/>
    </source>
</evidence>
<keyword evidence="8 11" id="KW-0067">ATP-binding</keyword>
<evidence type="ECO:0000256" key="11">
    <source>
        <dbReference type="HAMAP-Rule" id="MF_00165"/>
    </source>
</evidence>
<gene>
    <name evidence="11 13" type="primary">tmk</name>
    <name evidence="13" type="ORF">HYG86_09030</name>
</gene>
<dbReference type="GO" id="GO:0004798">
    <property type="term" value="F:dTMP kinase activity"/>
    <property type="evidence" value="ECO:0007669"/>
    <property type="project" value="UniProtKB-UniRule"/>
</dbReference>
<dbReference type="Proteomes" id="UP000516160">
    <property type="component" value="Chromosome"/>
</dbReference>
<evidence type="ECO:0000256" key="9">
    <source>
        <dbReference type="ARBA" id="ARBA00048743"/>
    </source>
</evidence>
<evidence type="ECO:0000256" key="7">
    <source>
        <dbReference type="ARBA" id="ARBA00022777"/>
    </source>
</evidence>
<feature type="domain" description="Thymidylate kinase-like" evidence="12">
    <location>
        <begin position="10"/>
        <end position="191"/>
    </location>
</feature>
<accession>A0A7G9WD93</accession>
<evidence type="ECO:0000256" key="6">
    <source>
        <dbReference type="ARBA" id="ARBA00022741"/>
    </source>
</evidence>
<dbReference type="HAMAP" id="MF_00165">
    <property type="entry name" value="Thymidylate_kinase"/>
    <property type="match status" value="1"/>
</dbReference>
<organism evidence="13 14">
    <name type="scientific">Alkalicella caledoniensis</name>
    <dbReference type="NCBI Taxonomy" id="2731377"/>
    <lineage>
        <taxon>Bacteria</taxon>
        <taxon>Bacillati</taxon>
        <taxon>Bacillota</taxon>
        <taxon>Clostridia</taxon>
        <taxon>Eubacteriales</taxon>
        <taxon>Proteinivoracaceae</taxon>
        <taxon>Alkalicella</taxon>
    </lineage>
</organism>
<dbReference type="GO" id="GO:0005524">
    <property type="term" value="F:ATP binding"/>
    <property type="evidence" value="ECO:0007669"/>
    <property type="project" value="UniProtKB-UniRule"/>
</dbReference>
<evidence type="ECO:0000313" key="13">
    <source>
        <dbReference type="EMBL" id="QNO16655.1"/>
    </source>
</evidence>
<reference evidence="13 14" key="1">
    <citation type="submission" date="2020-07" db="EMBL/GenBank/DDBJ databases">
        <title>Alkalicella. sp. LB2 genome.</title>
        <authorList>
            <person name="Postec A."/>
            <person name="Quemeneur M."/>
        </authorList>
    </citation>
    <scope>NUCLEOTIDE SEQUENCE [LARGE SCALE GENOMIC DNA]</scope>
    <source>
        <strain evidence="13 14">LB2</strain>
    </source>
</reference>
<dbReference type="SUPFAM" id="SSF52540">
    <property type="entry name" value="P-loop containing nucleoside triphosphate hydrolases"/>
    <property type="match status" value="1"/>
</dbReference>
<dbReference type="PANTHER" id="PTHR10344">
    <property type="entry name" value="THYMIDYLATE KINASE"/>
    <property type="match status" value="1"/>
</dbReference>
<dbReference type="EMBL" id="CP058559">
    <property type="protein sequence ID" value="QNO16655.1"/>
    <property type="molecule type" value="Genomic_DNA"/>
</dbReference>
<evidence type="ECO:0000256" key="10">
    <source>
        <dbReference type="ARBA" id="ARBA00057735"/>
    </source>
</evidence>
<feature type="binding site" evidence="11">
    <location>
        <begin position="12"/>
        <end position="19"/>
    </location>
    <ligand>
        <name>ATP</name>
        <dbReference type="ChEBI" id="CHEBI:30616"/>
    </ligand>
</feature>
<evidence type="ECO:0000256" key="3">
    <source>
        <dbReference type="ARBA" id="ARBA00017144"/>
    </source>
</evidence>
<proteinExistence type="inferred from homology"/>
<evidence type="ECO:0000256" key="8">
    <source>
        <dbReference type="ARBA" id="ARBA00022840"/>
    </source>
</evidence>
<dbReference type="AlphaFoldDB" id="A0A7G9WD93"/>
<comment type="function">
    <text evidence="10 11">Phosphorylation of dTMP to form dTDP in both de novo and salvage pathways of dTTP synthesis.</text>
</comment>
<dbReference type="GO" id="GO:0006227">
    <property type="term" value="P:dUDP biosynthetic process"/>
    <property type="evidence" value="ECO:0007669"/>
    <property type="project" value="TreeGrafter"/>
</dbReference>
<dbReference type="GO" id="GO:0006233">
    <property type="term" value="P:dTDP biosynthetic process"/>
    <property type="evidence" value="ECO:0007669"/>
    <property type="project" value="InterPro"/>
</dbReference>
<keyword evidence="6 11" id="KW-0547">Nucleotide-binding</keyword>
<evidence type="ECO:0000256" key="5">
    <source>
        <dbReference type="ARBA" id="ARBA00022727"/>
    </source>
</evidence>
<dbReference type="GO" id="GO:0006235">
    <property type="term" value="P:dTTP biosynthetic process"/>
    <property type="evidence" value="ECO:0007669"/>
    <property type="project" value="UniProtKB-UniRule"/>
</dbReference>
<evidence type="ECO:0000259" key="12">
    <source>
        <dbReference type="Pfam" id="PF02223"/>
    </source>
</evidence>
<dbReference type="InterPro" id="IPR018094">
    <property type="entry name" value="Thymidylate_kinase"/>
</dbReference>
<dbReference type="EC" id="2.7.4.9" evidence="2 11"/>
<dbReference type="KEGG" id="acae:HYG86_09030"/>
<dbReference type="PANTHER" id="PTHR10344:SF4">
    <property type="entry name" value="UMP-CMP KINASE 2, MITOCHONDRIAL"/>
    <property type="match status" value="1"/>
</dbReference>
<sequence length="201" mass="22448">MVLRGKFIVIEGPDGAGKTTQSKLLSQFLHSKGIKYLYTREPGGTKTGDKIRDILLNPESKISNMAECLLYASARAQLVNEIIQPALNEGTWVIADRYLHSSIVYQGMGLDLGIDIVEDINKIATTGLMPDVTFLIDLDTNTSLGRINRSKDRIESRGEVYFRKVREGYLNLAEKYGMIKIDGNKSVEEISLELIKNIPLK</sequence>
<keyword evidence="5 11" id="KW-0545">Nucleotide biosynthesis</keyword>
<keyword evidence="14" id="KW-1185">Reference proteome</keyword>
<dbReference type="NCBIfam" id="TIGR00041">
    <property type="entry name" value="DTMP_kinase"/>
    <property type="match status" value="1"/>
</dbReference>
<evidence type="ECO:0000313" key="14">
    <source>
        <dbReference type="Proteomes" id="UP000516160"/>
    </source>
</evidence>
<dbReference type="FunFam" id="3.40.50.300:FF:000225">
    <property type="entry name" value="Thymidylate kinase"/>
    <property type="match status" value="1"/>
</dbReference>
<comment type="catalytic activity">
    <reaction evidence="9 11">
        <text>dTMP + ATP = dTDP + ADP</text>
        <dbReference type="Rhea" id="RHEA:13517"/>
        <dbReference type="ChEBI" id="CHEBI:30616"/>
        <dbReference type="ChEBI" id="CHEBI:58369"/>
        <dbReference type="ChEBI" id="CHEBI:63528"/>
        <dbReference type="ChEBI" id="CHEBI:456216"/>
        <dbReference type="EC" id="2.7.4.9"/>
    </reaction>
</comment>
<keyword evidence="4 11" id="KW-0808">Transferase</keyword>
<dbReference type="Pfam" id="PF02223">
    <property type="entry name" value="Thymidylate_kin"/>
    <property type="match status" value="1"/>
</dbReference>
<comment type="similarity">
    <text evidence="1 11">Belongs to the thymidylate kinase family.</text>
</comment>
<protein>
    <recommendedName>
        <fullName evidence="3 11">Thymidylate kinase</fullName>
        <ecNumber evidence="2 11">2.7.4.9</ecNumber>
    </recommendedName>
    <alternativeName>
        <fullName evidence="11">dTMP kinase</fullName>
    </alternativeName>
</protein>
<evidence type="ECO:0000256" key="4">
    <source>
        <dbReference type="ARBA" id="ARBA00022679"/>
    </source>
</evidence>
<dbReference type="CDD" id="cd01672">
    <property type="entry name" value="TMPK"/>
    <property type="match status" value="1"/>
</dbReference>
<dbReference type="Gene3D" id="3.40.50.300">
    <property type="entry name" value="P-loop containing nucleotide triphosphate hydrolases"/>
    <property type="match status" value="1"/>
</dbReference>
<dbReference type="GO" id="GO:0005829">
    <property type="term" value="C:cytosol"/>
    <property type="evidence" value="ECO:0007669"/>
    <property type="project" value="TreeGrafter"/>
</dbReference>
<dbReference type="InterPro" id="IPR027417">
    <property type="entry name" value="P-loop_NTPase"/>
</dbReference>
<keyword evidence="7 11" id="KW-0418">Kinase</keyword>
<evidence type="ECO:0000256" key="1">
    <source>
        <dbReference type="ARBA" id="ARBA00009776"/>
    </source>
</evidence>